<organism evidence="2 3">
    <name type="scientific">Asanoa siamensis</name>
    <dbReference type="NCBI Taxonomy" id="926357"/>
    <lineage>
        <taxon>Bacteria</taxon>
        <taxon>Bacillati</taxon>
        <taxon>Actinomycetota</taxon>
        <taxon>Actinomycetes</taxon>
        <taxon>Micromonosporales</taxon>
        <taxon>Micromonosporaceae</taxon>
        <taxon>Asanoa</taxon>
    </lineage>
</organism>
<evidence type="ECO:0008006" key="4">
    <source>
        <dbReference type="Google" id="ProtNLM"/>
    </source>
</evidence>
<evidence type="ECO:0000313" key="2">
    <source>
        <dbReference type="EMBL" id="GIF75942.1"/>
    </source>
</evidence>
<reference evidence="2 3" key="1">
    <citation type="submission" date="2021-01" db="EMBL/GenBank/DDBJ databases">
        <title>Whole genome shotgun sequence of Asanoa siamensis NBRC 107932.</title>
        <authorList>
            <person name="Komaki H."/>
            <person name="Tamura T."/>
        </authorList>
    </citation>
    <scope>NUCLEOTIDE SEQUENCE [LARGE SCALE GENOMIC DNA]</scope>
    <source>
        <strain evidence="2 3">NBRC 107932</strain>
    </source>
</reference>
<proteinExistence type="predicted"/>
<protein>
    <recommendedName>
        <fullName evidence="4">DUF2510 domain-containing protein</fullName>
    </recommendedName>
</protein>
<name>A0ABQ4CXC5_9ACTN</name>
<keyword evidence="3" id="KW-1185">Reference proteome</keyword>
<evidence type="ECO:0000313" key="3">
    <source>
        <dbReference type="Proteomes" id="UP000604117"/>
    </source>
</evidence>
<gene>
    <name evidence="2" type="ORF">Asi02nite_54600</name>
</gene>
<dbReference type="Proteomes" id="UP000604117">
    <property type="component" value="Unassembled WGS sequence"/>
</dbReference>
<feature type="compositionally biased region" description="Basic residues" evidence="1">
    <location>
        <begin position="92"/>
        <end position="105"/>
    </location>
</feature>
<sequence length="120" mass="13571">MTERRTAVIAPRAGGWAIYRDGHEWTAVSQTPEGQSIRLDCEQLMELTCATLTGDWPAYVHWLPDRSRAAVHSAVDGAVLWCDRAQMDIVRTQHRPRPRRAHPSPRPRTATNAPPPRVEQ</sequence>
<comment type="caution">
    <text evidence="2">The sequence shown here is derived from an EMBL/GenBank/DDBJ whole genome shotgun (WGS) entry which is preliminary data.</text>
</comment>
<accession>A0ABQ4CXC5</accession>
<feature type="region of interest" description="Disordered" evidence="1">
    <location>
        <begin position="91"/>
        <end position="120"/>
    </location>
</feature>
<evidence type="ECO:0000256" key="1">
    <source>
        <dbReference type="SAM" id="MobiDB-lite"/>
    </source>
</evidence>
<dbReference type="EMBL" id="BONE01000051">
    <property type="protein sequence ID" value="GIF75942.1"/>
    <property type="molecule type" value="Genomic_DNA"/>
</dbReference>